<organism evidence="2 3">
    <name type="scientific">Halopseudomonas laoshanensis</name>
    <dbReference type="NCBI Taxonomy" id="2268758"/>
    <lineage>
        <taxon>Bacteria</taxon>
        <taxon>Pseudomonadati</taxon>
        <taxon>Pseudomonadota</taxon>
        <taxon>Gammaproteobacteria</taxon>
        <taxon>Pseudomonadales</taxon>
        <taxon>Pseudomonadaceae</taxon>
        <taxon>Halopseudomonas</taxon>
    </lineage>
</organism>
<protein>
    <submittedName>
        <fullName evidence="2">DUF2007 domain-containing protein</fullName>
    </submittedName>
</protein>
<gene>
    <name evidence="2" type="ORF">DT594_07710</name>
</gene>
<evidence type="ECO:0000313" key="2">
    <source>
        <dbReference type="EMBL" id="KAA0694764.1"/>
    </source>
</evidence>
<evidence type="ECO:0000313" key="3">
    <source>
        <dbReference type="Proteomes" id="UP000463138"/>
    </source>
</evidence>
<dbReference type="SUPFAM" id="SSF54913">
    <property type="entry name" value="GlnB-like"/>
    <property type="match status" value="1"/>
</dbReference>
<name>A0A7V7GU82_9GAMM</name>
<dbReference type="RefSeq" id="WP_149332156.1">
    <property type="nucleotide sequence ID" value="NZ_QOVF01000002.1"/>
</dbReference>
<sequence length="80" mass="8881">MLCAYQPQDMAEAQLLQHLLKDHHIGCHLSGQYLQGAMGELPALDLLGIWVAAEDLGHARELISDWQTATPIMPDMDVED</sequence>
<keyword evidence="3" id="KW-1185">Reference proteome</keyword>
<dbReference type="Gene3D" id="3.30.70.790">
    <property type="entry name" value="UreE, C-terminal domain"/>
    <property type="match status" value="1"/>
</dbReference>
<proteinExistence type="predicted"/>
<dbReference type="InterPro" id="IPR018551">
    <property type="entry name" value="DUF2007"/>
</dbReference>
<dbReference type="EMBL" id="QOVF01000002">
    <property type="protein sequence ID" value="KAA0694764.1"/>
    <property type="molecule type" value="Genomic_DNA"/>
</dbReference>
<comment type="caution">
    <text evidence="2">The sequence shown here is derived from an EMBL/GenBank/DDBJ whole genome shotgun (WGS) entry which is preliminary data.</text>
</comment>
<dbReference type="Pfam" id="PF09413">
    <property type="entry name" value="DUF2007"/>
    <property type="match status" value="1"/>
</dbReference>
<dbReference type="OrthoDB" id="6197669at2"/>
<dbReference type="AlphaFoldDB" id="A0A7V7GU82"/>
<accession>A0A7V7GU82</accession>
<dbReference type="Proteomes" id="UP000463138">
    <property type="component" value="Unassembled WGS sequence"/>
</dbReference>
<feature type="domain" description="DUF2007" evidence="1">
    <location>
        <begin position="1"/>
        <end position="67"/>
    </location>
</feature>
<reference evidence="2 3" key="1">
    <citation type="submission" date="2018-07" db="EMBL/GenBank/DDBJ databases">
        <title>Pseudomonas laoshanensis sp. nov., isolated from soil.</title>
        <authorList>
            <person name="Sun J."/>
            <person name="Yu L."/>
            <person name="Wang M."/>
            <person name="Zhang C."/>
        </authorList>
    </citation>
    <scope>NUCLEOTIDE SEQUENCE [LARGE SCALE GENOMIC DNA]</scope>
    <source>
        <strain evidence="2 3">Y22</strain>
    </source>
</reference>
<dbReference type="InterPro" id="IPR011322">
    <property type="entry name" value="N-reg_PII-like_a/b"/>
</dbReference>
<evidence type="ECO:0000259" key="1">
    <source>
        <dbReference type="Pfam" id="PF09413"/>
    </source>
</evidence>